<name>M7BTB8_CHEMY</name>
<dbReference type="FunFam" id="2.60.40.1910:FF:000006">
    <property type="entry name" value="Aminopeptidase"/>
    <property type="match status" value="1"/>
</dbReference>
<dbReference type="AlphaFoldDB" id="M7BTB8"/>
<gene>
    <name evidence="1" type="ORF">UY3_02289</name>
</gene>
<dbReference type="GO" id="GO:0005615">
    <property type="term" value="C:extracellular space"/>
    <property type="evidence" value="ECO:0007669"/>
    <property type="project" value="TreeGrafter"/>
</dbReference>
<dbReference type="GO" id="GO:0043171">
    <property type="term" value="P:peptide catabolic process"/>
    <property type="evidence" value="ECO:0007669"/>
    <property type="project" value="TreeGrafter"/>
</dbReference>
<accession>M7BTB8</accession>
<dbReference type="Proteomes" id="UP000031443">
    <property type="component" value="Unassembled WGS sequence"/>
</dbReference>
<organism evidence="1 2">
    <name type="scientific">Chelonia mydas</name>
    <name type="common">Green sea-turtle</name>
    <name type="synonym">Chelonia agassizi</name>
    <dbReference type="NCBI Taxonomy" id="8469"/>
    <lineage>
        <taxon>Eukaryota</taxon>
        <taxon>Metazoa</taxon>
        <taxon>Chordata</taxon>
        <taxon>Craniata</taxon>
        <taxon>Vertebrata</taxon>
        <taxon>Euteleostomi</taxon>
        <taxon>Archelosauria</taxon>
        <taxon>Testudinata</taxon>
        <taxon>Testudines</taxon>
        <taxon>Cryptodira</taxon>
        <taxon>Durocryptodira</taxon>
        <taxon>Americhelydia</taxon>
        <taxon>Chelonioidea</taxon>
        <taxon>Cheloniidae</taxon>
        <taxon>Chelonia</taxon>
    </lineage>
</organism>
<dbReference type="GO" id="GO:0016020">
    <property type="term" value="C:membrane"/>
    <property type="evidence" value="ECO:0007669"/>
    <property type="project" value="TreeGrafter"/>
</dbReference>
<protein>
    <submittedName>
        <fullName evidence="1">Thyrotropin-releasing hormone-degrading ectoenzyme</fullName>
    </submittedName>
</protein>
<dbReference type="GO" id="GO:0005737">
    <property type="term" value="C:cytoplasm"/>
    <property type="evidence" value="ECO:0007669"/>
    <property type="project" value="TreeGrafter"/>
</dbReference>
<dbReference type="PANTHER" id="PTHR11533:SF294">
    <property type="entry name" value="THYROTROPIN-RELEASING HORMONE-DEGRADING ECTOENZYME"/>
    <property type="match status" value="1"/>
</dbReference>
<dbReference type="GO" id="GO:0042277">
    <property type="term" value="F:peptide binding"/>
    <property type="evidence" value="ECO:0007669"/>
    <property type="project" value="TreeGrafter"/>
</dbReference>
<dbReference type="STRING" id="8469.M7BTB8"/>
<dbReference type="Gene3D" id="2.60.40.1910">
    <property type="match status" value="1"/>
</dbReference>
<evidence type="ECO:0000313" key="2">
    <source>
        <dbReference type="Proteomes" id="UP000031443"/>
    </source>
</evidence>
<dbReference type="GO" id="GO:0070006">
    <property type="term" value="F:metalloaminopeptidase activity"/>
    <property type="evidence" value="ECO:0007669"/>
    <property type="project" value="TreeGrafter"/>
</dbReference>
<keyword evidence="2" id="KW-1185">Reference proteome</keyword>
<evidence type="ECO:0000313" key="1">
    <source>
        <dbReference type="EMBL" id="EMP40454.1"/>
    </source>
</evidence>
<dbReference type="GO" id="GO:0006508">
    <property type="term" value="P:proteolysis"/>
    <property type="evidence" value="ECO:0007669"/>
    <property type="project" value="TreeGrafter"/>
</dbReference>
<reference evidence="2" key="1">
    <citation type="journal article" date="2013" name="Nat. Genet.">
        <title>The draft genomes of soft-shell turtle and green sea turtle yield insights into the development and evolution of the turtle-specific body plan.</title>
        <authorList>
            <person name="Wang Z."/>
            <person name="Pascual-Anaya J."/>
            <person name="Zadissa A."/>
            <person name="Li W."/>
            <person name="Niimura Y."/>
            <person name="Huang Z."/>
            <person name="Li C."/>
            <person name="White S."/>
            <person name="Xiong Z."/>
            <person name="Fang D."/>
            <person name="Wang B."/>
            <person name="Ming Y."/>
            <person name="Chen Y."/>
            <person name="Zheng Y."/>
            <person name="Kuraku S."/>
            <person name="Pignatelli M."/>
            <person name="Herrero J."/>
            <person name="Beal K."/>
            <person name="Nozawa M."/>
            <person name="Li Q."/>
            <person name="Wang J."/>
            <person name="Zhang H."/>
            <person name="Yu L."/>
            <person name="Shigenobu S."/>
            <person name="Wang J."/>
            <person name="Liu J."/>
            <person name="Flicek P."/>
            <person name="Searle S."/>
            <person name="Wang J."/>
            <person name="Kuratani S."/>
            <person name="Yin Y."/>
            <person name="Aken B."/>
            <person name="Zhang G."/>
            <person name="Irie N."/>
        </authorList>
    </citation>
    <scope>NUCLEOTIDE SEQUENCE [LARGE SCALE GENOMIC DNA]</scope>
</reference>
<dbReference type="EMBL" id="KB510843">
    <property type="protein sequence ID" value="EMP40454.1"/>
    <property type="molecule type" value="Genomic_DNA"/>
</dbReference>
<dbReference type="GO" id="GO:0008270">
    <property type="term" value="F:zinc ion binding"/>
    <property type="evidence" value="ECO:0007669"/>
    <property type="project" value="TreeGrafter"/>
</dbReference>
<dbReference type="InterPro" id="IPR050344">
    <property type="entry name" value="Peptidase_M1_aminopeptidases"/>
</dbReference>
<dbReference type="PANTHER" id="PTHR11533">
    <property type="entry name" value="PROTEASE M1 ZINC METALLOPROTEASE"/>
    <property type="match status" value="1"/>
</dbReference>
<sequence length="281" mass="31888">MRNETADNIVLISQEHFIYDIDAKTTDPDLGNNSYLWQIPLTIAVGNTSHISSEAIIWVSNKSEHHRIAALDETSWLLGNINQTGYFRVNYDVRNWRLLIDKLMRNHEPQLAVSPALWPAVPAGECSGVAASSCRSEQHVTPLFVLSVTAPLATFRGPPWNACLRKRRKKRTRENLFSEILQASAASDSEQRSWKVNIADSIERGRMDRRKAQDSEREMHQDITGLLRPQTQMLQTLVDLQVQQSWAQLPLQPVENSILVSLYTPQCIMGQIHTTLHTGEQ</sequence>
<proteinExistence type="predicted"/>